<dbReference type="GO" id="GO:0005737">
    <property type="term" value="C:cytoplasm"/>
    <property type="evidence" value="ECO:0007669"/>
    <property type="project" value="UniProtKB-SubCell"/>
</dbReference>
<dbReference type="PANTHER" id="PTHR43445:SF3">
    <property type="entry name" value="UDP-N-ACETYLMURAMATE--L-ALANINE LIGASE"/>
    <property type="match status" value="1"/>
</dbReference>
<evidence type="ECO:0000256" key="11">
    <source>
        <dbReference type="ARBA" id="ARBA00023306"/>
    </source>
</evidence>
<dbReference type="InterPro" id="IPR005758">
    <property type="entry name" value="UDP-N-AcMur_Ala_ligase_MurC"/>
</dbReference>
<keyword evidence="15" id="KW-1133">Transmembrane helix</keyword>
<evidence type="ECO:0000256" key="6">
    <source>
        <dbReference type="ARBA" id="ARBA00022618"/>
    </source>
</evidence>
<reference evidence="20" key="1">
    <citation type="submission" date="2017-08" db="EMBL/GenBank/DDBJ databases">
        <title>A dynamic microbial community with high functional redundancy inhabits the cold, oxic subseafloor aquifer.</title>
        <authorList>
            <person name="Tully B.J."/>
            <person name="Wheat C.G."/>
            <person name="Glazer B.T."/>
            <person name="Huber J.A."/>
        </authorList>
    </citation>
    <scope>NUCLEOTIDE SEQUENCE [LARGE SCALE GENOMIC DNA]</scope>
</reference>
<dbReference type="InterPro" id="IPR036565">
    <property type="entry name" value="Mur-like_cat_sf"/>
</dbReference>
<evidence type="ECO:0000256" key="1">
    <source>
        <dbReference type="ARBA" id="ARBA00004496"/>
    </source>
</evidence>
<keyword evidence="15" id="KW-0472">Membrane</keyword>
<evidence type="ECO:0000256" key="13">
    <source>
        <dbReference type="ARBA" id="ARBA00047833"/>
    </source>
</evidence>
<evidence type="ECO:0000313" key="19">
    <source>
        <dbReference type="EMBL" id="PCI76714.1"/>
    </source>
</evidence>
<evidence type="ECO:0000256" key="9">
    <source>
        <dbReference type="ARBA" id="ARBA00022960"/>
    </source>
</evidence>
<keyword evidence="9" id="KW-0133">Cell shape</keyword>
<accession>A0A2A4X2H7</accession>
<dbReference type="SUPFAM" id="SSF51984">
    <property type="entry name" value="MurCD N-terminal domain"/>
    <property type="match status" value="1"/>
</dbReference>
<comment type="caution">
    <text evidence="19">The sequence shown here is derived from an EMBL/GenBank/DDBJ whole genome shotgun (WGS) entry which is preliminary data.</text>
</comment>
<evidence type="ECO:0000256" key="4">
    <source>
        <dbReference type="ARBA" id="ARBA00022490"/>
    </source>
</evidence>
<organism evidence="19 20">
    <name type="scientific">Aerophobetes bacterium</name>
    <dbReference type="NCBI Taxonomy" id="2030807"/>
    <lineage>
        <taxon>Bacteria</taxon>
        <taxon>Candidatus Aerophobota</taxon>
    </lineage>
</organism>
<dbReference type="InterPro" id="IPR050061">
    <property type="entry name" value="MurCDEF_pg_biosynth"/>
</dbReference>
<evidence type="ECO:0000256" key="2">
    <source>
        <dbReference type="ARBA" id="ARBA00004752"/>
    </source>
</evidence>
<comment type="pathway">
    <text evidence="2">Cell wall biogenesis; peptidoglycan biosynthesis.</text>
</comment>
<feature type="transmembrane region" description="Helical" evidence="15">
    <location>
        <begin position="7"/>
        <end position="25"/>
    </location>
</feature>
<comment type="subcellular location">
    <subcellularLocation>
        <location evidence="1">Cytoplasm</location>
    </subcellularLocation>
</comment>
<dbReference type="GO" id="GO:0009252">
    <property type="term" value="P:peptidoglycan biosynthetic process"/>
    <property type="evidence" value="ECO:0007669"/>
    <property type="project" value="UniProtKB-UniRule"/>
</dbReference>
<dbReference type="Pfam" id="PF02875">
    <property type="entry name" value="Mur_ligase_C"/>
    <property type="match status" value="1"/>
</dbReference>
<evidence type="ECO:0000256" key="12">
    <source>
        <dbReference type="ARBA" id="ARBA00023316"/>
    </source>
</evidence>
<evidence type="ECO:0000313" key="20">
    <source>
        <dbReference type="Proteomes" id="UP000218775"/>
    </source>
</evidence>
<dbReference type="GO" id="GO:0051301">
    <property type="term" value="P:cell division"/>
    <property type="evidence" value="ECO:0007669"/>
    <property type="project" value="UniProtKB-KW"/>
</dbReference>
<dbReference type="InterPro" id="IPR004101">
    <property type="entry name" value="Mur_ligase_C"/>
</dbReference>
<evidence type="ECO:0000256" key="15">
    <source>
        <dbReference type="SAM" id="Phobius"/>
    </source>
</evidence>
<feature type="domain" description="Mur ligase C-terminal" evidence="17">
    <location>
        <begin position="307"/>
        <end position="435"/>
    </location>
</feature>
<evidence type="ECO:0000256" key="5">
    <source>
        <dbReference type="ARBA" id="ARBA00022598"/>
    </source>
</evidence>
<dbReference type="Pfam" id="PF08245">
    <property type="entry name" value="Mur_ligase_M"/>
    <property type="match status" value="1"/>
</dbReference>
<comment type="catalytic activity">
    <reaction evidence="13">
        <text>UDP-N-acetyl-alpha-D-muramate + L-alanine + ATP = UDP-N-acetyl-alpha-D-muramoyl-L-alanine + ADP + phosphate + H(+)</text>
        <dbReference type="Rhea" id="RHEA:23372"/>
        <dbReference type="ChEBI" id="CHEBI:15378"/>
        <dbReference type="ChEBI" id="CHEBI:30616"/>
        <dbReference type="ChEBI" id="CHEBI:43474"/>
        <dbReference type="ChEBI" id="CHEBI:57972"/>
        <dbReference type="ChEBI" id="CHEBI:70757"/>
        <dbReference type="ChEBI" id="CHEBI:83898"/>
        <dbReference type="ChEBI" id="CHEBI:456216"/>
        <dbReference type="EC" id="6.3.2.8"/>
    </reaction>
</comment>
<evidence type="ECO:0000256" key="10">
    <source>
        <dbReference type="ARBA" id="ARBA00022984"/>
    </source>
</evidence>
<dbReference type="EC" id="6.3.2.8" evidence="3 14"/>
<dbReference type="InterPro" id="IPR036615">
    <property type="entry name" value="Mur_ligase_C_dom_sf"/>
</dbReference>
<dbReference type="SUPFAM" id="SSF53244">
    <property type="entry name" value="MurD-like peptide ligases, peptide-binding domain"/>
    <property type="match status" value="1"/>
</dbReference>
<feature type="domain" description="Mur ligase N-terminal catalytic" evidence="16">
    <location>
        <begin position="9"/>
        <end position="103"/>
    </location>
</feature>
<dbReference type="Gene3D" id="3.40.50.720">
    <property type="entry name" value="NAD(P)-binding Rossmann-like Domain"/>
    <property type="match status" value="1"/>
</dbReference>
<keyword evidence="4" id="KW-0963">Cytoplasm</keyword>
<dbReference type="SUPFAM" id="SSF53623">
    <property type="entry name" value="MurD-like peptide ligases, catalytic domain"/>
    <property type="match status" value="1"/>
</dbReference>
<name>A0A2A4X2H7_UNCAE</name>
<evidence type="ECO:0000256" key="3">
    <source>
        <dbReference type="ARBA" id="ARBA00012211"/>
    </source>
</evidence>
<dbReference type="Gene3D" id="3.90.190.20">
    <property type="entry name" value="Mur ligase, C-terminal domain"/>
    <property type="match status" value="1"/>
</dbReference>
<dbReference type="InterPro" id="IPR013221">
    <property type="entry name" value="Mur_ligase_cen"/>
</dbReference>
<dbReference type="PANTHER" id="PTHR43445">
    <property type="entry name" value="UDP-N-ACETYLMURAMATE--L-ALANINE LIGASE-RELATED"/>
    <property type="match status" value="1"/>
</dbReference>
<dbReference type="Pfam" id="PF01225">
    <property type="entry name" value="Mur_ligase"/>
    <property type="match status" value="1"/>
</dbReference>
<evidence type="ECO:0000256" key="14">
    <source>
        <dbReference type="NCBIfam" id="TIGR01082"/>
    </source>
</evidence>
<dbReference type="AlphaFoldDB" id="A0A2A4X2H7"/>
<dbReference type="EMBL" id="NVUK01000025">
    <property type="protein sequence ID" value="PCI76714.1"/>
    <property type="molecule type" value="Genomic_DNA"/>
</dbReference>
<evidence type="ECO:0000256" key="7">
    <source>
        <dbReference type="ARBA" id="ARBA00022741"/>
    </source>
</evidence>
<evidence type="ECO:0000259" key="17">
    <source>
        <dbReference type="Pfam" id="PF02875"/>
    </source>
</evidence>
<dbReference type="GO" id="GO:0008360">
    <property type="term" value="P:regulation of cell shape"/>
    <property type="evidence" value="ECO:0007669"/>
    <property type="project" value="UniProtKB-KW"/>
</dbReference>
<keyword evidence="15" id="KW-0812">Transmembrane</keyword>
<dbReference type="GO" id="GO:0008763">
    <property type="term" value="F:UDP-N-acetylmuramate-L-alanine ligase activity"/>
    <property type="evidence" value="ECO:0007669"/>
    <property type="project" value="UniProtKB-UniRule"/>
</dbReference>
<keyword evidence="6" id="KW-0132">Cell division</keyword>
<dbReference type="GO" id="GO:0071555">
    <property type="term" value="P:cell wall organization"/>
    <property type="evidence" value="ECO:0007669"/>
    <property type="project" value="UniProtKB-KW"/>
</dbReference>
<evidence type="ECO:0000259" key="18">
    <source>
        <dbReference type="Pfam" id="PF08245"/>
    </source>
</evidence>
<feature type="domain" description="Mur ligase central" evidence="18">
    <location>
        <begin position="108"/>
        <end position="283"/>
    </location>
</feature>
<keyword evidence="10" id="KW-0573">Peptidoglycan synthesis</keyword>
<proteinExistence type="predicted"/>
<dbReference type="GO" id="GO:0005524">
    <property type="term" value="F:ATP binding"/>
    <property type="evidence" value="ECO:0007669"/>
    <property type="project" value="UniProtKB-KW"/>
</dbReference>
<evidence type="ECO:0000256" key="8">
    <source>
        <dbReference type="ARBA" id="ARBA00022840"/>
    </source>
</evidence>
<dbReference type="Proteomes" id="UP000218775">
    <property type="component" value="Unassembled WGS sequence"/>
</dbReference>
<keyword evidence="11" id="KW-0131">Cell cycle</keyword>
<keyword evidence="8" id="KW-0067">ATP-binding</keyword>
<dbReference type="UniPathway" id="UPA00219"/>
<protein>
    <recommendedName>
        <fullName evidence="3 14">UDP-N-acetylmuramate--L-alanine ligase</fullName>
        <ecNumber evidence="3 14">6.3.2.8</ecNumber>
    </recommendedName>
</protein>
<sequence>MKHTKPYVLVGIGGIGMSALAHILLQEKAQVIGIDSVRSSITDELSAGGACVYIGEELDLDKQSHLVVSSAIAQDHPVIQQANKKQIPIWHRSELLRRLMEGKKVVAVAGTHGKTSTSGLLAFLLGELGADPSYAVGGLFNDERVHGKSGKGNLFVIEADESDGSFLNYTADGAIITNLESDHLDYWGTEQKLIQGFEQFVSTMSGKMPVFYCSSDPGLKQLSMKDGVSYGSDESADLKLLDIKNWENGQLFSFSYKGRVYKDFFLPLIGKYQVLNALPCLGLLLELGFSCSLIGEKLKSFPGIKKRLQFLKVKNGVTFFSDYAHHPTATKKTLQAVAEHYPGRKITCIFQPHRFSRMPLFLRCVKSPFSTINRCILFDVFSAGESYVKNEGKRLFHALEKWGHQERVFCKELVDFVQADIQFEPEEIVILMGAGNVHNWIEEVVAKA</sequence>
<keyword evidence="12" id="KW-0961">Cell wall biogenesis/degradation</keyword>
<dbReference type="Gene3D" id="3.40.1190.10">
    <property type="entry name" value="Mur-like, catalytic domain"/>
    <property type="match status" value="1"/>
</dbReference>
<keyword evidence="7" id="KW-0547">Nucleotide-binding</keyword>
<dbReference type="NCBIfam" id="TIGR01082">
    <property type="entry name" value="murC"/>
    <property type="match status" value="1"/>
</dbReference>
<keyword evidence="5 19" id="KW-0436">Ligase</keyword>
<evidence type="ECO:0000259" key="16">
    <source>
        <dbReference type="Pfam" id="PF01225"/>
    </source>
</evidence>
<gene>
    <name evidence="19" type="primary">murC</name>
    <name evidence="19" type="ORF">COB21_04095</name>
</gene>
<dbReference type="InterPro" id="IPR000713">
    <property type="entry name" value="Mur_ligase_N"/>
</dbReference>